<dbReference type="EMBL" id="CP134890">
    <property type="protein sequence ID" value="WNM22265.1"/>
    <property type="molecule type" value="Genomic_DNA"/>
</dbReference>
<keyword evidence="2 7" id="KW-0813">Transport</keyword>
<protein>
    <submittedName>
        <fullName evidence="11">TonB-dependent receptor plug domain-containing protein</fullName>
    </submittedName>
</protein>
<dbReference type="GO" id="GO:0015344">
    <property type="term" value="F:siderophore uptake transmembrane transporter activity"/>
    <property type="evidence" value="ECO:0007669"/>
    <property type="project" value="TreeGrafter"/>
</dbReference>
<dbReference type="SUPFAM" id="SSF56935">
    <property type="entry name" value="Porins"/>
    <property type="match status" value="1"/>
</dbReference>
<dbReference type="InterPro" id="IPR008969">
    <property type="entry name" value="CarboxyPept-like_regulatory"/>
</dbReference>
<evidence type="ECO:0000256" key="3">
    <source>
        <dbReference type="ARBA" id="ARBA00022452"/>
    </source>
</evidence>
<evidence type="ECO:0000313" key="10">
    <source>
        <dbReference type="EMBL" id="WNM18214.1"/>
    </source>
</evidence>
<sequence length="593" mass="66348">MKKLVLIFIILSSNLMMSQVNHGVVQDEFSMPIENAFITNLSSKTHAHSDELGKFTIERTKVNDTLQINALGFKKTTFVITDETLNVILKSSVYELDQVVVQPKLSAMNAVSKIDLMTNPVNSSQEILRKVPGLFIGQHAGGGKAEQLFLRGFDIDHGTDVAINVDGMPINMVSHAHGQGYADLHFLIPETINKIEYGKGTYNASQGDFATAGYVSFQTKENVDRNSVGAEVGQFNTLRTVGLFNLLEPNVNEKLFLATEYILTDGPFEAPQDFKRVNLFGKYTKRYTNNSKFSISASRFESKWNASGQIPQRLVDNGTISRFGAVDATEGGFTSRNNLIATFIKPITETSFIKATSFYTNYEFELYSNFTFFLNNPIDGDQIRQKESRSVYGMNLEYNLKGTNSKFQIGAGFRTDATNDSELSSTKNRYTTLEKIKLGDVDQNNAFAYANTEFSFGKWVINPALRLDYFKFNYNDKLTEPFQSLAADKFKISPKLNVFYSVNNNFQLFAKSGLGFHSNDTRVVVSQMGKEILPTAFGNDIGTIFKPIPSLIINATLWQLYLEQEFVYVGDAGIVEPSGKPNVWELNLAHDIN</sequence>
<dbReference type="InterPro" id="IPR037066">
    <property type="entry name" value="Plug_dom_sf"/>
</dbReference>
<reference evidence="11 12" key="1">
    <citation type="submission" date="2023-09" db="EMBL/GenBank/DDBJ databases">
        <title>Flavobacterium sp. a novel bacteria isolate from Pepper rhizosphere.</title>
        <authorList>
            <person name="Peng Y."/>
            <person name="Lee J."/>
        </authorList>
    </citation>
    <scope>NUCLEOTIDE SEQUENCE [LARGE SCALE GENOMIC DNA]</scope>
    <source>
        <strain evidence="10">PMR2A8</strain>
        <strain evidence="11 12">PMTSA4</strain>
    </source>
</reference>
<comment type="similarity">
    <text evidence="7">Belongs to the TonB-dependent receptor family.</text>
</comment>
<keyword evidence="4 7" id="KW-0812">Transmembrane</keyword>
<evidence type="ECO:0000259" key="9">
    <source>
        <dbReference type="Pfam" id="PF07715"/>
    </source>
</evidence>
<dbReference type="EMBL" id="CP134878">
    <property type="protein sequence ID" value="WNM18214.1"/>
    <property type="molecule type" value="Genomic_DNA"/>
</dbReference>
<feature type="domain" description="TonB-dependent receptor plug" evidence="9">
    <location>
        <begin position="107"/>
        <end position="213"/>
    </location>
</feature>
<feature type="chain" id="PRO_5044705334" evidence="8">
    <location>
        <begin position="19"/>
        <end position="593"/>
    </location>
</feature>
<dbReference type="PANTHER" id="PTHR30069">
    <property type="entry name" value="TONB-DEPENDENT OUTER MEMBRANE RECEPTOR"/>
    <property type="match status" value="1"/>
</dbReference>
<dbReference type="Gene3D" id="2.40.170.20">
    <property type="entry name" value="TonB-dependent receptor, beta-barrel domain"/>
    <property type="match status" value="1"/>
</dbReference>
<keyword evidence="5 7" id="KW-0472">Membrane</keyword>
<evidence type="ECO:0000256" key="1">
    <source>
        <dbReference type="ARBA" id="ARBA00004571"/>
    </source>
</evidence>
<proteinExistence type="inferred from homology"/>
<evidence type="ECO:0000313" key="11">
    <source>
        <dbReference type="EMBL" id="WNM22265.1"/>
    </source>
</evidence>
<dbReference type="Gene3D" id="2.170.130.10">
    <property type="entry name" value="TonB-dependent receptor, plug domain"/>
    <property type="match status" value="1"/>
</dbReference>
<dbReference type="GO" id="GO:0009279">
    <property type="term" value="C:cell outer membrane"/>
    <property type="evidence" value="ECO:0007669"/>
    <property type="project" value="UniProtKB-SubCell"/>
</dbReference>
<gene>
    <name evidence="11" type="ORF">RN605_02625</name>
    <name evidence="10" type="ORF">RN608_09325</name>
</gene>
<organism evidence="11 12">
    <name type="scientific">Flavobacterium capsici</name>
    <dbReference type="NCBI Taxonomy" id="3075618"/>
    <lineage>
        <taxon>Bacteria</taxon>
        <taxon>Pseudomonadati</taxon>
        <taxon>Bacteroidota</taxon>
        <taxon>Flavobacteriia</taxon>
        <taxon>Flavobacteriales</taxon>
        <taxon>Flavobacteriaceae</taxon>
        <taxon>Flavobacterium</taxon>
    </lineage>
</organism>
<comment type="subcellular location">
    <subcellularLocation>
        <location evidence="1 7">Cell outer membrane</location>
        <topology evidence="1 7">Multi-pass membrane protein</topology>
    </subcellularLocation>
</comment>
<evidence type="ECO:0000256" key="7">
    <source>
        <dbReference type="PROSITE-ProRule" id="PRU01360"/>
    </source>
</evidence>
<keyword evidence="11" id="KW-0675">Receptor</keyword>
<feature type="signal peptide" evidence="8">
    <location>
        <begin position="1"/>
        <end position="18"/>
    </location>
</feature>
<dbReference type="SUPFAM" id="SSF49464">
    <property type="entry name" value="Carboxypeptidase regulatory domain-like"/>
    <property type="match status" value="1"/>
</dbReference>
<keyword evidence="6 7" id="KW-0998">Cell outer membrane</keyword>
<dbReference type="Proteomes" id="UP001304515">
    <property type="component" value="Chromosome"/>
</dbReference>
<dbReference type="InterPro" id="IPR012910">
    <property type="entry name" value="Plug_dom"/>
</dbReference>
<evidence type="ECO:0000256" key="5">
    <source>
        <dbReference type="ARBA" id="ARBA00023136"/>
    </source>
</evidence>
<evidence type="ECO:0000256" key="2">
    <source>
        <dbReference type="ARBA" id="ARBA00022448"/>
    </source>
</evidence>
<dbReference type="KEGG" id="fcj:RN605_02625"/>
<dbReference type="PANTHER" id="PTHR30069:SF36">
    <property type="entry name" value="BLL6948 PROTEIN"/>
    <property type="match status" value="1"/>
</dbReference>
<dbReference type="InterPro" id="IPR036942">
    <property type="entry name" value="Beta-barrel_TonB_sf"/>
</dbReference>
<dbReference type="InterPro" id="IPR039426">
    <property type="entry name" value="TonB-dep_rcpt-like"/>
</dbReference>
<dbReference type="AlphaFoldDB" id="A0AA96F655"/>
<keyword evidence="3 7" id="KW-1134">Transmembrane beta strand</keyword>
<name>A0AA96F655_9FLAO</name>
<dbReference type="PROSITE" id="PS52016">
    <property type="entry name" value="TONB_DEPENDENT_REC_3"/>
    <property type="match status" value="1"/>
</dbReference>
<evidence type="ECO:0000256" key="4">
    <source>
        <dbReference type="ARBA" id="ARBA00022692"/>
    </source>
</evidence>
<dbReference type="Pfam" id="PF13715">
    <property type="entry name" value="CarbopepD_reg_2"/>
    <property type="match status" value="1"/>
</dbReference>
<accession>A0AA96ET36</accession>
<dbReference type="GO" id="GO:0044718">
    <property type="term" value="P:siderophore transmembrane transport"/>
    <property type="evidence" value="ECO:0007669"/>
    <property type="project" value="TreeGrafter"/>
</dbReference>
<dbReference type="RefSeq" id="WP_313321950.1">
    <property type="nucleotide sequence ID" value="NZ_CP134878.1"/>
</dbReference>
<keyword evidence="12" id="KW-1185">Reference proteome</keyword>
<keyword evidence="8" id="KW-0732">Signal</keyword>
<evidence type="ECO:0000313" key="12">
    <source>
        <dbReference type="Proteomes" id="UP001304515"/>
    </source>
</evidence>
<dbReference type="Pfam" id="PF07715">
    <property type="entry name" value="Plug"/>
    <property type="match status" value="1"/>
</dbReference>
<accession>A0AA96F655</accession>
<evidence type="ECO:0000256" key="8">
    <source>
        <dbReference type="SAM" id="SignalP"/>
    </source>
</evidence>
<evidence type="ECO:0000256" key="6">
    <source>
        <dbReference type="ARBA" id="ARBA00023237"/>
    </source>
</evidence>